<dbReference type="PROSITE" id="PS50850">
    <property type="entry name" value="MFS"/>
    <property type="match status" value="1"/>
</dbReference>
<dbReference type="Pfam" id="PF07690">
    <property type="entry name" value="MFS_1"/>
    <property type="match status" value="1"/>
</dbReference>
<keyword evidence="2 5" id="KW-0812">Transmembrane</keyword>
<sequence length="475" mass="52422">MARRAHDASKNNGVIEWDGPHDPEIPMNWPSRAKWLYTVVLGLMTFCITFASSVFSTATMATARLFEVSAEVMVLGTSLFVLGFSFGPIVFGPLSELYGRKRPLFFGFFAFAIFQIPVAVAQNLQTIMICRFFGGFFGSAPLAIVGGTLADIWSPVDRGVAMCIFASATFMGPVAGPIMGGFISMSYLGWRWTEYITAIMGFFFGSIGFLIVPETYAPLILSGRATKIRHSTRNWAVHAKYDEQPVDFRVLAIKYLVRPFAMLILEPILLLITLYMSLVYGILYLFFEAYPIAFQEDRGWNMGVGALPFIALLLGVLIGAIIIVSITKTRFARKMEKHQRVIPEERLIPMILGGFLFPAGLFWFAWTADPGINWVPQVLAGIPIGAGILMIFMQGLNFIIDCYLTNANSGIAANTFVRSFLGAGFPLFATGMYHNLGVAWATSLLGFLSAALAPVPVLFYIYGAKIRSWSRYAAS</sequence>
<dbReference type="InterPro" id="IPR036259">
    <property type="entry name" value="MFS_trans_sf"/>
</dbReference>
<dbReference type="FunFam" id="1.20.1250.20:FF:000011">
    <property type="entry name" value="MFS multidrug transporter, putative"/>
    <property type="match status" value="1"/>
</dbReference>
<reference evidence="7" key="1">
    <citation type="journal article" date="2020" name="Stud. Mycol.">
        <title>101 Dothideomycetes genomes: a test case for predicting lifestyles and emergence of pathogens.</title>
        <authorList>
            <person name="Haridas S."/>
            <person name="Albert R."/>
            <person name="Binder M."/>
            <person name="Bloem J."/>
            <person name="Labutti K."/>
            <person name="Salamov A."/>
            <person name="Andreopoulos B."/>
            <person name="Baker S."/>
            <person name="Barry K."/>
            <person name="Bills G."/>
            <person name="Bluhm B."/>
            <person name="Cannon C."/>
            <person name="Castanera R."/>
            <person name="Culley D."/>
            <person name="Daum C."/>
            <person name="Ezra D."/>
            <person name="Gonzalez J."/>
            <person name="Henrissat B."/>
            <person name="Kuo A."/>
            <person name="Liang C."/>
            <person name="Lipzen A."/>
            <person name="Lutzoni F."/>
            <person name="Magnuson J."/>
            <person name="Mondo S."/>
            <person name="Nolan M."/>
            <person name="Ohm R."/>
            <person name="Pangilinan J."/>
            <person name="Park H.-J."/>
            <person name="Ramirez L."/>
            <person name="Alfaro M."/>
            <person name="Sun H."/>
            <person name="Tritt A."/>
            <person name="Yoshinaga Y."/>
            <person name="Zwiers L.-H."/>
            <person name="Turgeon B."/>
            <person name="Goodwin S."/>
            <person name="Spatafora J."/>
            <person name="Crous P."/>
            <person name="Grigoriev I."/>
        </authorList>
    </citation>
    <scope>NUCLEOTIDE SEQUENCE</scope>
    <source>
        <strain evidence="7">ATCC 16933</strain>
    </source>
</reference>
<keyword evidence="4 5" id="KW-0472">Membrane</keyword>
<keyword evidence="8" id="KW-1185">Reference proteome</keyword>
<dbReference type="InterPro" id="IPR011701">
    <property type="entry name" value="MFS"/>
</dbReference>
<dbReference type="SUPFAM" id="SSF103473">
    <property type="entry name" value="MFS general substrate transporter"/>
    <property type="match status" value="1"/>
</dbReference>
<comment type="subcellular location">
    <subcellularLocation>
        <location evidence="1">Membrane</location>
        <topology evidence="1">Multi-pass membrane protein</topology>
    </subcellularLocation>
</comment>
<evidence type="ECO:0000256" key="3">
    <source>
        <dbReference type="ARBA" id="ARBA00022989"/>
    </source>
</evidence>
<evidence type="ECO:0000256" key="1">
    <source>
        <dbReference type="ARBA" id="ARBA00004141"/>
    </source>
</evidence>
<feature type="domain" description="Major facilitator superfamily (MFS) profile" evidence="6">
    <location>
        <begin position="37"/>
        <end position="468"/>
    </location>
</feature>
<dbReference type="EMBL" id="MU001683">
    <property type="protein sequence ID" value="KAF2456447.1"/>
    <property type="molecule type" value="Genomic_DNA"/>
</dbReference>
<feature type="transmembrane region" description="Helical" evidence="5">
    <location>
        <begin position="411"/>
        <end position="433"/>
    </location>
</feature>
<evidence type="ECO:0000313" key="7">
    <source>
        <dbReference type="EMBL" id="KAF2456447.1"/>
    </source>
</evidence>
<dbReference type="GO" id="GO:0022857">
    <property type="term" value="F:transmembrane transporter activity"/>
    <property type="evidence" value="ECO:0007669"/>
    <property type="project" value="InterPro"/>
</dbReference>
<feature type="transmembrane region" description="Helical" evidence="5">
    <location>
        <begin position="160"/>
        <end position="183"/>
    </location>
</feature>
<gene>
    <name evidence="7" type="ORF">BDY21DRAFT_287843</name>
</gene>
<protein>
    <submittedName>
        <fullName evidence="7">MFS multidrug transporter</fullName>
    </submittedName>
</protein>
<dbReference type="Proteomes" id="UP000799766">
    <property type="component" value="Unassembled WGS sequence"/>
</dbReference>
<dbReference type="PANTHER" id="PTHR23502:SF47">
    <property type="entry name" value="MAJOR FACILITATOR SUPERFAMILY (MFS) PROFILE DOMAIN-CONTAINING PROTEIN-RELATED"/>
    <property type="match status" value="1"/>
</dbReference>
<feature type="transmembrane region" description="Helical" evidence="5">
    <location>
        <begin position="35"/>
        <end position="60"/>
    </location>
</feature>
<feature type="transmembrane region" description="Helical" evidence="5">
    <location>
        <begin position="268"/>
        <end position="287"/>
    </location>
</feature>
<dbReference type="GO" id="GO:0005886">
    <property type="term" value="C:plasma membrane"/>
    <property type="evidence" value="ECO:0007669"/>
    <property type="project" value="TreeGrafter"/>
</dbReference>
<feature type="transmembrane region" description="Helical" evidence="5">
    <location>
        <begin position="103"/>
        <end position="120"/>
    </location>
</feature>
<evidence type="ECO:0000313" key="8">
    <source>
        <dbReference type="Proteomes" id="UP000799766"/>
    </source>
</evidence>
<proteinExistence type="predicted"/>
<feature type="transmembrane region" description="Helical" evidence="5">
    <location>
        <begin position="439"/>
        <end position="462"/>
    </location>
</feature>
<accession>A0A6A6NY81</accession>
<dbReference type="PANTHER" id="PTHR23502">
    <property type="entry name" value="MAJOR FACILITATOR SUPERFAMILY"/>
    <property type="match status" value="1"/>
</dbReference>
<evidence type="ECO:0000256" key="5">
    <source>
        <dbReference type="SAM" id="Phobius"/>
    </source>
</evidence>
<feature type="transmembrane region" description="Helical" evidence="5">
    <location>
        <begin position="132"/>
        <end position="153"/>
    </location>
</feature>
<name>A0A6A6NY81_9PEZI</name>
<organism evidence="7 8">
    <name type="scientific">Lineolata rhizophorae</name>
    <dbReference type="NCBI Taxonomy" id="578093"/>
    <lineage>
        <taxon>Eukaryota</taxon>
        <taxon>Fungi</taxon>
        <taxon>Dikarya</taxon>
        <taxon>Ascomycota</taxon>
        <taxon>Pezizomycotina</taxon>
        <taxon>Dothideomycetes</taxon>
        <taxon>Dothideomycetes incertae sedis</taxon>
        <taxon>Lineolatales</taxon>
        <taxon>Lineolataceae</taxon>
        <taxon>Lineolata</taxon>
    </lineage>
</organism>
<feature type="transmembrane region" description="Helical" evidence="5">
    <location>
        <begin position="195"/>
        <end position="221"/>
    </location>
</feature>
<dbReference type="OrthoDB" id="446368at2759"/>
<evidence type="ECO:0000259" key="6">
    <source>
        <dbReference type="PROSITE" id="PS50850"/>
    </source>
</evidence>
<dbReference type="AlphaFoldDB" id="A0A6A6NY81"/>
<feature type="transmembrane region" description="Helical" evidence="5">
    <location>
        <begin position="347"/>
        <end position="366"/>
    </location>
</feature>
<dbReference type="InterPro" id="IPR020846">
    <property type="entry name" value="MFS_dom"/>
</dbReference>
<dbReference type="Gene3D" id="1.20.1250.20">
    <property type="entry name" value="MFS general substrate transporter like domains"/>
    <property type="match status" value="1"/>
</dbReference>
<evidence type="ECO:0000256" key="4">
    <source>
        <dbReference type="ARBA" id="ARBA00023136"/>
    </source>
</evidence>
<feature type="transmembrane region" description="Helical" evidence="5">
    <location>
        <begin position="378"/>
        <end position="399"/>
    </location>
</feature>
<dbReference type="CDD" id="cd17323">
    <property type="entry name" value="MFS_Tpo1_MDR_like"/>
    <property type="match status" value="1"/>
</dbReference>
<feature type="transmembrane region" description="Helical" evidence="5">
    <location>
        <begin position="72"/>
        <end position="91"/>
    </location>
</feature>
<feature type="transmembrane region" description="Helical" evidence="5">
    <location>
        <begin position="307"/>
        <end position="326"/>
    </location>
</feature>
<evidence type="ECO:0000256" key="2">
    <source>
        <dbReference type="ARBA" id="ARBA00022692"/>
    </source>
</evidence>
<keyword evidence="3 5" id="KW-1133">Transmembrane helix</keyword>